<dbReference type="SUPFAM" id="SSF51735">
    <property type="entry name" value="NAD(P)-binding Rossmann-fold domains"/>
    <property type="match status" value="1"/>
</dbReference>
<dbReference type="Gene3D" id="3.40.50.720">
    <property type="entry name" value="NAD(P)-binding Rossmann-like Domain"/>
    <property type="match status" value="2"/>
</dbReference>
<sequence length="206" mass="22071">MDRSFRVGITRDFLKLDGTVGFGDIRLDLLDEAGIAREFLAEDVRELRADQVSGYDALLVLAPRVTAATLAGAERGLPALIARFGVGYDSVDVDACTTAGVLLTITPEGVRRPVASSIMALTLALAHRLPIKDRLTRTGRWGEKLDHMGIGLTGRVLGSIGLGNIGREMFALARPFGMRHRAYDPFVAPEAAAAMGVELVGLEDLL</sequence>
<dbReference type="Pfam" id="PF02826">
    <property type="entry name" value="2-Hacid_dh_C"/>
    <property type="match status" value="1"/>
</dbReference>
<accession>A0A6J4VLK8</accession>
<reference evidence="7" key="1">
    <citation type="submission" date="2020-02" db="EMBL/GenBank/DDBJ databases">
        <authorList>
            <person name="Meier V. D."/>
        </authorList>
    </citation>
    <scope>NUCLEOTIDE SEQUENCE</scope>
    <source>
        <strain evidence="7">AVDCRST_MAG88</strain>
    </source>
</reference>
<dbReference type="InterPro" id="IPR036291">
    <property type="entry name" value="NAD(P)-bd_dom_sf"/>
</dbReference>
<dbReference type="PANTHER" id="PTHR42789:SF1">
    <property type="entry name" value="D-ISOMER SPECIFIC 2-HYDROXYACID DEHYDROGENASE FAMILY PROTEIN (AFU_ORTHOLOGUE AFUA_6G10090)"/>
    <property type="match status" value="1"/>
</dbReference>
<evidence type="ECO:0000256" key="2">
    <source>
        <dbReference type="ARBA" id="ARBA00023002"/>
    </source>
</evidence>
<gene>
    <name evidence="7" type="ORF">AVDCRST_MAG88-3406</name>
</gene>
<dbReference type="PANTHER" id="PTHR42789">
    <property type="entry name" value="D-ISOMER SPECIFIC 2-HYDROXYACID DEHYDROGENASE FAMILY PROTEIN (AFU_ORTHOLOGUE AFUA_6G10090)"/>
    <property type="match status" value="1"/>
</dbReference>
<evidence type="ECO:0000256" key="4">
    <source>
        <dbReference type="RuleBase" id="RU003719"/>
    </source>
</evidence>
<protein>
    <submittedName>
        <fullName evidence="7">D-3-phosphoglycerate dehydrogenase</fullName>
        <ecNumber evidence="7">1.1.1.95</ecNumber>
    </submittedName>
</protein>
<dbReference type="AlphaFoldDB" id="A0A6J4VLK8"/>
<feature type="non-terminal residue" evidence="7">
    <location>
        <position position="206"/>
    </location>
</feature>
<organism evidence="7">
    <name type="scientific">uncultured Thermomicrobiales bacterium</name>
    <dbReference type="NCBI Taxonomy" id="1645740"/>
    <lineage>
        <taxon>Bacteria</taxon>
        <taxon>Pseudomonadati</taxon>
        <taxon>Thermomicrobiota</taxon>
        <taxon>Thermomicrobia</taxon>
        <taxon>Thermomicrobiales</taxon>
        <taxon>environmental samples</taxon>
    </lineage>
</organism>
<dbReference type="SUPFAM" id="SSF52283">
    <property type="entry name" value="Formate/glycerate dehydrogenase catalytic domain-like"/>
    <property type="match status" value="1"/>
</dbReference>
<dbReference type="GO" id="GO:0004617">
    <property type="term" value="F:phosphoglycerate dehydrogenase activity"/>
    <property type="evidence" value="ECO:0007669"/>
    <property type="project" value="UniProtKB-EC"/>
</dbReference>
<evidence type="ECO:0000259" key="5">
    <source>
        <dbReference type="Pfam" id="PF00389"/>
    </source>
</evidence>
<dbReference type="InterPro" id="IPR006140">
    <property type="entry name" value="D-isomer_DH_NAD-bd"/>
</dbReference>
<evidence type="ECO:0000313" key="7">
    <source>
        <dbReference type="EMBL" id="CAA9581597.1"/>
    </source>
</evidence>
<dbReference type="EC" id="1.1.1.95" evidence="7"/>
<evidence type="ECO:0000256" key="3">
    <source>
        <dbReference type="ARBA" id="ARBA00023027"/>
    </source>
</evidence>
<feature type="domain" description="D-isomer specific 2-hydroxyacid dehydrogenase NAD-binding" evidence="6">
    <location>
        <begin position="119"/>
        <end position="206"/>
    </location>
</feature>
<dbReference type="GO" id="GO:0051287">
    <property type="term" value="F:NAD binding"/>
    <property type="evidence" value="ECO:0007669"/>
    <property type="project" value="InterPro"/>
</dbReference>
<evidence type="ECO:0000259" key="6">
    <source>
        <dbReference type="Pfam" id="PF02826"/>
    </source>
</evidence>
<name>A0A6J4VLK8_9BACT</name>
<dbReference type="InterPro" id="IPR006139">
    <property type="entry name" value="D-isomer_2_OHA_DH_cat_dom"/>
</dbReference>
<keyword evidence="3" id="KW-0520">NAD</keyword>
<evidence type="ECO:0000256" key="1">
    <source>
        <dbReference type="ARBA" id="ARBA00005854"/>
    </source>
</evidence>
<feature type="domain" description="D-isomer specific 2-hydroxyacid dehydrogenase catalytic" evidence="5">
    <location>
        <begin position="29"/>
        <end position="116"/>
    </location>
</feature>
<keyword evidence="2 4" id="KW-0560">Oxidoreductase</keyword>
<dbReference type="InterPro" id="IPR050857">
    <property type="entry name" value="D-2-hydroxyacid_DH"/>
</dbReference>
<comment type="similarity">
    <text evidence="1 4">Belongs to the D-isomer specific 2-hydroxyacid dehydrogenase family.</text>
</comment>
<proteinExistence type="inferred from homology"/>
<dbReference type="Pfam" id="PF00389">
    <property type="entry name" value="2-Hacid_dh"/>
    <property type="match status" value="1"/>
</dbReference>
<dbReference type="EMBL" id="CADCWM010000817">
    <property type="protein sequence ID" value="CAA9581597.1"/>
    <property type="molecule type" value="Genomic_DNA"/>
</dbReference>